<protein>
    <submittedName>
        <fullName evidence="1">Uncharacterized protein</fullName>
    </submittedName>
</protein>
<name>A0ABT6FP49_9FLAO</name>
<dbReference type="Proteomes" id="UP001153642">
    <property type="component" value="Unassembled WGS sequence"/>
</dbReference>
<accession>A0ABT6FP49</accession>
<keyword evidence="2" id="KW-1185">Reference proteome</keyword>
<evidence type="ECO:0000313" key="2">
    <source>
        <dbReference type="Proteomes" id="UP001153642"/>
    </source>
</evidence>
<reference evidence="1" key="1">
    <citation type="submission" date="2022-11" db="EMBL/GenBank/DDBJ databases">
        <title>High-quality draft genome sequence of Galbibacter sp. strain CMA-7.</title>
        <authorList>
            <person name="Wei L."/>
            <person name="Dong C."/>
            <person name="Shao Z."/>
        </authorList>
    </citation>
    <scope>NUCLEOTIDE SEQUENCE</scope>
    <source>
        <strain evidence="1">CMA-7</strain>
    </source>
</reference>
<dbReference type="EMBL" id="JAPMUA010000001">
    <property type="protein sequence ID" value="MDG3584871.1"/>
    <property type="molecule type" value="Genomic_DNA"/>
</dbReference>
<evidence type="ECO:0000313" key="1">
    <source>
        <dbReference type="EMBL" id="MDG3584871.1"/>
    </source>
</evidence>
<proteinExistence type="predicted"/>
<organism evidence="1 2">
    <name type="scientific">Galbibacter pacificus</name>
    <dbReference type="NCBI Taxonomy" id="2996052"/>
    <lineage>
        <taxon>Bacteria</taxon>
        <taxon>Pseudomonadati</taxon>
        <taxon>Bacteroidota</taxon>
        <taxon>Flavobacteriia</taxon>
        <taxon>Flavobacteriales</taxon>
        <taxon>Flavobacteriaceae</taxon>
        <taxon>Galbibacter</taxon>
    </lineage>
</organism>
<sequence>MENLIQSFFKNVKLNIDIKDSFGEPVYQKEWLLVLIFIIDEVVEKIKGGTIEDYYYYVKSASLRKSMGFP</sequence>
<dbReference type="RefSeq" id="WP_277898628.1">
    <property type="nucleotide sequence ID" value="NZ_JAPMUA010000001.1"/>
</dbReference>
<comment type="caution">
    <text evidence="1">The sequence shown here is derived from an EMBL/GenBank/DDBJ whole genome shotgun (WGS) entry which is preliminary data.</text>
</comment>
<gene>
    <name evidence="1" type="ORF">OSR52_03245</name>
</gene>